<evidence type="ECO:0000313" key="6">
    <source>
        <dbReference type="Proteomes" id="UP000295636"/>
    </source>
</evidence>
<sequence>MLDRNTQIPLYEQLKNLIAQQINEGKLEPDQQIPSERELCEAYGVSRITVRQAIAAAANEGLLYRTQGKGTYVAGTKIEQKLSNINNFQQTLVKQGFMASTQLYKAETIPNNLFYSRLLNVSMLEQITNIQLIGFGNEEPVVYYDSYFSMHIGQRILESAQKAVDHKVPFSTLDLYMETAVAPTHVEQTFESTVSDENLSGILKIAVGSPILLVTSIVYDQQQPLEYKNSYYRGDKYKFFLTREFSDFNLRPIAD</sequence>
<keyword evidence="3" id="KW-0804">Transcription</keyword>
<organism evidence="5 6">
    <name type="scientific">Paenibacillus piri</name>
    <dbReference type="NCBI Taxonomy" id="2547395"/>
    <lineage>
        <taxon>Bacteria</taxon>
        <taxon>Bacillati</taxon>
        <taxon>Bacillota</taxon>
        <taxon>Bacilli</taxon>
        <taxon>Bacillales</taxon>
        <taxon>Paenibacillaceae</taxon>
        <taxon>Paenibacillus</taxon>
    </lineage>
</organism>
<dbReference type="Gene3D" id="3.40.1410.10">
    <property type="entry name" value="Chorismate lyase-like"/>
    <property type="match status" value="1"/>
</dbReference>
<proteinExistence type="predicted"/>
<evidence type="ECO:0000256" key="3">
    <source>
        <dbReference type="ARBA" id="ARBA00023163"/>
    </source>
</evidence>
<reference evidence="5 6" key="1">
    <citation type="submission" date="2019-03" db="EMBL/GenBank/DDBJ databases">
        <title>This is whole genome sequence of Paenibacillus sp MS74 strain.</title>
        <authorList>
            <person name="Trinh H.N."/>
        </authorList>
    </citation>
    <scope>NUCLEOTIDE SEQUENCE [LARGE SCALE GENOMIC DNA]</scope>
    <source>
        <strain evidence="5 6">MS74</strain>
    </source>
</reference>
<dbReference type="InterPro" id="IPR050679">
    <property type="entry name" value="Bact_HTH_transcr_reg"/>
</dbReference>
<evidence type="ECO:0000256" key="2">
    <source>
        <dbReference type="ARBA" id="ARBA00023125"/>
    </source>
</evidence>
<dbReference type="GO" id="GO:0003700">
    <property type="term" value="F:DNA-binding transcription factor activity"/>
    <property type="evidence" value="ECO:0007669"/>
    <property type="project" value="InterPro"/>
</dbReference>
<dbReference type="Pfam" id="PF00392">
    <property type="entry name" value="GntR"/>
    <property type="match status" value="1"/>
</dbReference>
<gene>
    <name evidence="5" type="ORF">E1757_00080</name>
</gene>
<dbReference type="InterPro" id="IPR036388">
    <property type="entry name" value="WH-like_DNA-bd_sf"/>
</dbReference>
<dbReference type="InterPro" id="IPR000524">
    <property type="entry name" value="Tscrpt_reg_HTH_GntR"/>
</dbReference>
<dbReference type="FunFam" id="1.10.10.10:FF:000079">
    <property type="entry name" value="GntR family transcriptional regulator"/>
    <property type="match status" value="1"/>
</dbReference>
<dbReference type="Proteomes" id="UP000295636">
    <property type="component" value="Unassembled WGS sequence"/>
</dbReference>
<keyword evidence="2" id="KW-0238">DNA-binding</keyword>
<dbReference type="PRINTS" id="PR00035">
    <property type="entry name" value="HTHGNTR"/>
</dbReference>
<keyword evidence="6" id="KW-1185">Reference proteome</keyword>
<dbReference type="AlphaFoldDB" id="A0A4R5KVR4"/>
<dbReference type="InterPro" id="IPR036390">
    <property type="entry name" value="WH_DNA-bd_sf"/>
</dbReference>
<dbReference type="OrthoDB" id="457376at2"/>
<dbReference type="PANTHER" id="PTHR44846">
    <property type="entry name" value="MANNOSYL-D-GLYCERATE TRANSPORT/METABOLISM SYSTEM REPRESSOR MNGR-RELATED"/>
    <property type="match status" value="1"/>
</dbReference>
<protein>
    <submittedName>
        <fullName evidence="5">GntR family transcriptional regulator</fullName>
    </submittedName>
</protein>
<dbReference type="GO" id="GO:0045892">
    <property type="term" value="P:negative regulation of DNA-templated transcription"/>
    <property type="evidence" value="ECO:0007669"/>
    <property type="project" value="TreeGrafter"/>
</dbReference>
<name>A0A4R5KVR4_9BACL</name>
<dbReference type="EMBL" id="SMRT01000001">
    <property type="protein sequence ID" value="TDG00090.1"/>
    <property type="molecule type" value="Genomic_DNA"/>
</dbReference>
<dbReference type="InterPro" id="IPR011663">
    <property type="entry name" value="UTRA"/>
</dbReference>
<dbReference type="InterPro" id="IPR028978">
    <property type="entry name" value="Chorismate_lyase_/UTRA_dom_sf"/>
</dbReference>
<dbReference type="Gene3D" id="1.10.10.10">
    <property type="entry name" value="Winged helix-like DNA-binding domain superfamily/Winged helix DNA-binding domain"/>
    <property type="match status" value="1"/>
</dbReference>
<dbReference type="SMART" id="SM00866">
    <property type="entry name" value="UTRA"/>
    <property type="match status" value="1"/>
</dbReference>
<accession>A0A4R5KVR4</accession>
<dbReference type="Pfam" id="PF07702">
    <property type="entry name" value="UTRA"/>
    <property type="match status" value="1"/>
</dbReference>
<evidence type="ECO:0000259" key="4">
    <source>
        <dbReference type="PROSITE" id="PS50949"/>
    </source>
</evidence>
<evidence type="ECO:0000313" key="5">
    <source>
        <dbReference type="EMBL" id="TDG00090.1"/>
    </source>
</evidence>
<dbReference type="SUPFAM" id="SSF46785">
    <property type="entry name" value="Winged helix' DNA-binding domain"/>
    <property type="match status" value="1"/>
</dbReference>
<dbReference type="PROSITE" id="PS50949">
    <property type="entry name" value="HTH_GNTR"/>
    <property type="match status" value="1"/>
</dbReference>
<dbReference type="SUPFAM" id="SSF64288">
    <property type="entry name" value="Chorismate lyase-like"/>
    <property type="match status" value="1"/>
</dbReference>
<dbReference type="GO" id="GO:0003677">
    <property type="term" value="F:DNA binding"/>
    <property type="evidence" value="ECO:0007669"/>
    <property type="project" value="UniProtKB-KW"/>
</dbReference>
<comment type="caution">
    <text evidence="5">The sequence shown here is derived from an EMBL/GenBank/DDBJ whole genome shotgun (WGS) entry which is preliminary data.</text>
</comment>
<dbReference type="RefSeq" id="WP_133224781.1">
    <property type="nucleotide sequence ID" value="NZ_SMRT01000001.1"/>
</dbReference>
<evidence type="ECO:0000256" key="1">
    <source>
        <dbReference type="ARBA" id="ARBA00023015"/>
    </source>
</evidence>
<keyword evidence="1" id="KW-0805">Transcription regulation</keyword>
<feature type="domain" description="HTH gntR-type" evidence="4">
    <location>
        <begin position="8"/>
        <end position="76"/>
    </location>
</feature>
<dbReference type="PANTHER" id="PTHR44846:SF1">
    <property type="entry name" value="MANNOSYL-D-GLYCERATE TRANSPORT_METABOLISM SYSTEM REPRESSOR MNGR-RELATED"/>
    <property type="match status" value="1"/>
</dbReference>
<dbReference type="SMART" id="SM00345">
    <property type="entry name" value="HTH_GNTR"/>
    <property type="match status" value="1"/>
</dbReference>
<dbReference type="CDD" id="cd07377">
    <property type="entry name" value="WHTH_GntR"/>
    <property type="match status" value="1"/>
</dbReference>